<gene>
    <name evidence="2" type="ORF">JX265_007194</name>
</gene>
<reference evidence="2" key="1">
    <citation type="submission" date="2021-03" db="EMBL/GenBank/DDBJ databases">
        <title>Revisited historic fungal species revealed as producer of novel bioactive compounds through whole genome sequencing and comparative genomics.</title>
        <authorList>
            <person name="Vignolle G.A."/>
            <person name="Hochenegger N."/>
            <person name="Mach R.L."/>
            <person name="Mach-Aigner A.R."/>
            <person name="Javad Rahimi M."/>
            <person name="Salim K.A."/>
            <person name="Chan C.M."/>
            <person name="Lim L.B.L."/>
            <person name="Cai F."/>
            <person name="Druzhinina I.S."/>
            <person name="U'Ren J.M."/>
            <person name="Derntl C."/>
        </authorList>
    </citation>
    <scope>NUCLEOTIDE SEQUENCE</scope>
    <source>
        <strain evidence="2">TUCIM 5799</strain>
    </source>
</reference>
<evidence type="ECO:0000313" key="2">
    <source>
        <dbReference type="EMBL" id="KAI1868371.1"/>
    </source>
</evidence>
<dbReference type="PANTHER" id="PTHR40627">
    <property type="entry name" value="INDOLE PRENYLTRANSFERASE TDIB-RELATED"/>
    <property type="match status" value="1"/>
</dbReference>
<keyword evidence="3" id="KW-1185">Reference proteome</keyword>
<dbReference type="AlphaFoldDB" id="A0A9P9WKM8"/>
<dbReference type="InterPro" id="IPR017795">
    <property type="entry name" value="ABBA_NscD-like"/>
</dbReference>
<keyword evidence="1" id="KW-0808">Transferase</keyword>
<proteinExistence type="predicted"/>
<dbReference type="PANTHER" id="PTHR40627:SF5">
    <property type="entry name" value="INDOLE PRENYLTRANSFERASE TDIB"/>
    <property type="match status" value="1"/>
</dbReference>
<evidence type="ECO:0000256" key="1">
    <source>
        <dbReference type="ARBA" id="ARBA00022679"/>
    </source>
</evidence>
<protein>
    <recommendedName>
        <fullName evidence="4">Aromatic prenyltransferase</fullName>
    </recommendedName>
</protein>
<dbReference type="InterPro" id="IPR033964">
    <property type="entry name" value="ABBA"/>
</dbReference>
<dbReference type="EMBL" id="JAFIMR010000017">
    <property type="protein sequence ID" value="KAI1868371.1"/>
    <property type="molecule type" value="Genomic_DNA"/>
</dbReference>
<dbReference type="GO" id="GO:0009820">
    <property type="term" value="P:alkaloid metabolic process"/>
    <property type="evidence" value="ECO:0007669"/>
    <property type="project" value="InterPro"/>
</dbReference>
<evidence type="ECO:0008006" key="4">
    <source>
        <dbReference type="Google" id="ProtNLM"/>
    </source>
</evidence>
<comment type="caution">
    <text evidence="2">The sequence shown here is derived from an EMBL/GenBank/DDBJ whole genome shotgun (WGS) entry which is preliminary data.</text>
</comment>
<sequence>MDSVGDTTNQGAELWWSVCKPAIAGLLDSAGTYTEDEKVSQLAFFRRHVVPWLGPQPLSDGIHAVNPIDAISPVEASINFTANGKPIVRYQYEPLSATRQHQDAKERLGQEHVRQMLSQIEVELNKPDLRWAHQFIEQLFPKNEDETALALIRAKSELPPPLDHALTFNMALDLDGAQRKMKAYMFPMAKNLATNRHRDARDAGFDAIKNLRPNGDRLAPSLDFLDSYWDTCPEHLTLDMIGMDCIDPCKARVKIYAHTTTCNSWDIVQHIYTFGGKAVEPERLHGLEILHSIWDTLRDERPYTPDNHSKQMRHPTSFLGSLMFSFEIKPGREVPDVKVYVPMWQYAPSDGHVTNNLLSAFSKLGWFDVAKVRKFRSPV</sequence>
<accession>A0A9P9WKM8</accession>
<dbReference type="Proteomes" id="UP000829685">
    <property type="component" value="Unassembled WGS sequence"/>
</dbReference>
<evidence type="ECO:0000313" key="3">
    <source>
        <dbReference type="Proteomes" id="UP000829685"/>
    </source>
</evidence>
<name>A0A9P9WKM8_9PEZI</name>
<organism evidence="2 3">
    <name type="scientific">Neoarthrinium moseri</name>
    <dbReference type="NCBI Taxonomy" id="1658444"/>
    <lineage>
        <taxon>Eukaryota</taxon>
        <taxon>Fungi</taxon>
        <taxon>Dikarya</taxon>
        <taxon>Ascomycota</taxon>
        <taxon>Pezizomycotina</taxon>
        <taxon>Sordariomycetes</taxon>
        <taxon>Xylariomycetidae</taxon>
        <taxon>Amphisphaeriales</taxon>
        <taxon>Apiosporaceae</taxon>
        <taxon>Neoarthrinium</taxon>
    </lineage>
</organism>
<dbReference type="SFLD" id="SFLDS00036">
    <property type="entry name" value="Aromatic_Prenyltransferase"/>
    <property type="match status" value="1"/>
</dbReference>
<dbReference type="NCBIfam" id="TIGR03429">
    <property type="entry name" value="arom_pren_DMATS"/>
    <property type="match status" value="1"/>
</dbReference>
<dbReference type="Pfam" id="PF11991">
    <property type="entry name" value="Trp_DMAT"/>
    <property type="match status" value="1"/>
</dbReference>
<dbReference type="CDD" id="cd13929">
    <property type="entry name" value="PT-DMATS_CymD"/>
    <property type="match status" value="1"/>
</dbReference>
<dbReference type="GO" id="GO:0016765">
    <property type="term" value="F:transferase activity, transferring alkyl or aryl (other than methyl) groups"/>
    <property type="evidence" value="ECO:0007669"/>
    <property type="project" value="InterPro"/>
</dbReference>